<keyword evidence="5" id="KW-0547">Nucleotide-binding</keyword>
<dbReference type="Pfam" id="PF00005">
    <property type="entry name" value="ABC_tran"/>
    <property type="match status" value="1"/>
</dbReference>
<dbReference type="Proteomes" id="UP001501598">
    <property type="component" value="Unassembled WGS sequence"/>
</dbReference>
<keyword evidence="4 9" id="KW-0812">Transmembrane</keyword>
<keyword evidence="12" id="KW-1185">Reference proteome</keyword>
<evidence type="ECO:0000313" key="12">
    <source>
        <dbReference type="Proteomes" id="UP001501598"/>
    </source>
</evidence>
<feature type="transmembrane region" description="Helical" evidence="9">
    <location>
        <begin position="283"/>
        <end position="301"/>
    </location>
</feature>
<reference evidence="12" key="1">
    <citation type="journal article" date="2019" name="Int. J. Syst. Evol. Microbiol.">
        <title>The Global Catalogue of Microorganisms (GCM) 10K type strain sequencing project: providing services to taxonomists for standard genome sequencing and annotation.</title>
        <authorList>
            <consortium name="The Broad Institute Genomics Platform"/>
            <consortium name="The Broad Institute Genome Sequencing Center for Infectious Disease"/>
            <person name="Wu L."/>
            <person name="Ma J."/>
        </authorList>
    </citation>
    <scope>NUCLEOTIDE SEQUENCE [LARGE SCALE GENOMIC DNA]</scope>
    <source>
        <strain evidence="12">JCM 17906</strain>
    </source>
</reference>
<dbReference type="InterPro" id="IPR003593">
    <property type="entry name" value="AAA+_ATPase"/>
</dbReference>
<evidence type="ECO:0000313" key="11">
    <source>
        <dbReference type="EMBL" id="GAA4546372.1"/>
    </source>
</evidence>
<evidence type="ECO:0000259" key="10">
    <source>
        <dbReference type="PROSITE" id="PS50893"/>
    </source>
</evidence>
<evidence type="ECO:0000256" key="2">
    <source>
        <dbReference type="ARBA" id="ARBA00022448"/>
    </source>
</evidence>
<name>A0ABP8RRK5_9PSEU</name>
<sequence length="600" mass="62200">MSALVAGVTRRGYLLAALAAVLLLFAPQLGAGPFLVRQIMVAAVFGLVVIGLNLAWGYAGVLALGHVAVFACAAYATGIGAKAGLDGTVTLLVTLLAGFLIGLATSIPGLRLGGWSLAMVSFFLILLIPDLVRILGDVTGGTAGLSGIPQLTLFGTQVADATLYVVVVLAVVVWVALLRNITTSRHGAALLVLKQSPVLAGSLGMSAFRLKVTAVTVGALPAATAGWLFAYLDGFIAPESFGFGLAVTLLAISIVGGSQSFYGAVVAAFLVQVTMLRSSAFDQFALAVNGLVLVLFGILFADGIAGGVARLTAALLRRLPPAPHTGAAVGEVGEVPELPGLPLTVAGVGKTFGGNIALRGVDVRAEPGRVTALIGANGSGKTTLLNCVSGLYVPEQGRITLGATDLTPLGAARIARAGVARTFQTPSIPRRLTVREVVETARFARPYLPMWAAALRLPALRRRGREDRAEADLWLHHVGLSDVADERAESLPLGRRRLLEVARAAAARPSLLLLDEPASGLHEDEVHDLERVLGLLRAAGTTVVLVEHNFPMVLRVADRIHVLELGGLLASGTPHEVSTSERVAESYLGTSTPILAEDPA</sequence>
<dbReference type="InterPro" id="IPR003439">
    <property type="entry name" value="ABC_transporter-like_ATP-bd"/>
</dbReference>
<dbReference type="Pfam" id="PF02653">
    <property type="entry name" value="BPD_transp_2"/>
    <property type="match status" value="1"/>
</dbReference>
<evidence type="ECO:0000256" key="7">
    <source>
        <dbReference type="ARBA" id="ARBA00022989"/>
    </source>
</evidence>
<evidence type="ECO:0000256" key="6">
    <source>
        <dbReference type="ARBA" id="ARBA00022840"/>
    </source>
</evidence>
<organism evidence="11 12">
    <name type="scientific">Pseudonocardia xishanensis</name>
    <dbReference type="NCBI Taxonomy" id="630995"/>
    <lineage>
        <taxon>Bacteria</taxon>
        <taxon>Bacillati</taxon>
        <taxon>Actinomycetota</taxon>
        <taxon>Actinomycetes</taxon>
        <taxon>Pseudonocardiales</taxon>
        <taxon>Pseudonocardiaceae</taxon>
        <taxon>Pseudonocardia</taxon>
    </lineage>
</organism>
<evidence type="ECO:0000256" key="9">
    <source>
        <dbReference type="SAM" id="Phobius"/>
    </source>
</evidence>
<dbReference type="SUPFAM" id="SSF52540">
    <property type="entry name" value="P-loop containing nucleoside triphosphate hydrolases"/>
    <property type="match status" value="1"/>
</dbReference>
<dbReference type="SMART" id="SM00382">
    <property type="entry name" value="AAA"/>
    <property type="match status" value="1"/>
</dbReference>
<dbReference type="GO" id="GO:0005524">
    <property type="term" value="F:ATP binding"/>
    <property type="evidence" value="ECO:0007669"/>
    <property type="project" value="UniProtKB-KW"/>
</dbReference>
<dbReference type="PROSITE" id="PS50893">
    <property type="entry name" value="ABC_TRANSPORTER_2"/>
    <property type="match status" value="1"/>
</dbReference>
<evidence type="ECO:0000256" key="4">
    <source>
        <dbReference type="ARBA" id="ARBA00022692"/>
    </source>
</evidence>
<dbReference type="InterPro" id="IPR043428">
    <property type="entry name" value="LivM-like"/>
</dbReference>
<dbReference type="InterPro" id="IPR027417">
    <property type="entry name" value="P-loop_NTPase"/>
</dbReference>
<feature type="transmembrane region" description="Helical" evidence="9">
    <location>
        <begin position="212"/>
        <end position="232"/>
    </location>
</feature>
<keyword evidence="6 11" id="KW-0067">ATP-binding</keyword>
<feature type="transmembrane region" description="Helical" evidence="9">
    <location>
        <begin position="61"/>
        <end position="81"/>
    </location>
</feature>
<dbReference type="PANTHER" id="PTHR45772:SF2">
    <property type="entry name" value="ABC TRANSPORTER ATP-BINDING PROTEIN"/>
    <property type="match status" value="1"/>
</dbReference>
<feature type="transmembrane region" description="Helical" evidence="9">
    <location>
        <begin position="12"/>
        <end position="29"/>
    </location>
</feature>
<protein>
    <submittedName>
        <fullName evidence="11">Branched-chain amino acid ABC transporter ATP-binding protein/permease</fullName>
    </submittedName>
</protein>
<dbReference type="InterPro" id="IPR001851">
    <property type="entry name" value="ABC_transp_permease"/>
</dbReference>
<proteinExistence type="predicted"/>
<feature type="domain" description="ABC transporter" evidence="10">
    <location>
        <begin position="343"/>
        <end position="590"/>
    </location>
</feature>
<feature type="transmembrane region" description="Helical" evidence="9">
    <location>
        <begin position="87"/>
        <end position="105"/>
    </location>
</feature>
<feature type="transmembrane region" description="Helical" evidence="9">
    <location>
        <begin position="112"/>
        <end position="132"/>
    </location>
</feature>
<dbReference type="PANTHER" id="PTHR45772">
    <property type="entry name" value="CONSERVED COMPONENT OF ABC TRANSPORTER FOR NATURAL AMINO ACIDS-RELATED"/>
    <property type="match status" value="1"/>
</dbReference>
<keyword evidence="8 9" id="KW-0472">Membrane</keyword>
<dbReference type="Gene3D" id="3.40.50.300">
    <property type="entry name" value="P-loop containing nucleotide triphosphate hydrolases"/>
    <property type="match status" value="1"/>
</dbReference>
<evidence type="ECO:0000256" key="3">
    <source>
        <dbReference type="ARBA" id="ARBA00022475"/>
    </source>
</evidence>
<feature type="transmembrane region" description="Helical" evidence="9">
    <location>
        <begin position="35"/>
        <end position="54"/>
    </location>
</feature>
<comment type="caution">
    <text evidence="11">The sequence shown here is derived from an EMBL/GenBank/DDBJ whole genome shotgun (WGS) entry which is preliminary data.</text>
</comment>
<accession>A0ABP8RRK5</accession>
<keyword evidence="3" id="KW-1003">Cell membrane</keyword>
<feature type="transmembrane region" description="Helical" evidence="9">
    <location>
        <begin position="244"/>
        <end position="271"/>
    </location>
</feature>
<evidence type="ECO:0000256" key="5">
    <source>
        <dbReference type="ARBA" id="ARBA00022741"/>
    </source>
</evidence>
<evidence type="ECO:0000256" key="8">
    <source>
        <dbReference type="ARBA" id="ARBA00023136"/>
    </source>
</evidence>
<evidence type="ECO:0000256" key="1">
    <source>
        <dbReference type="ARBA" id="ARBA00004651"/>
    </source>
</evidence>
<dbReference type="EMBL" id="BAABGT010000032">
    <property type="protein sequence ID" value="GAA4546372.1"/>
    <property type="molecule type" value="Genomic_DNA"/>
</dbReference>
<comment type="subcellular location">
    <subcellularLocation>
        <location evidence="1">Cell membrane</location>
        <topology evidence="1">Multi-pass membrane protein</topology>
    </subcellularLocation>
</comment>
<keyword evidence="7 9" id="KW-1133">Transmembrane helix</keyword>
<keyword evidence="2" id="KW-0813">Transport</keyword>
<gene>
    <name evidence="11" type="ORF">GCM10023175_28450</name>
</gene>
<dbReference type="InterPro" id="IPR051120">
    <property type="entry name" value="ABC_AA/LPS_Transport"/>
</dbReference>
<dbReference type="RefSeq" id="WP_345417271.1">
    <property type="nucleotide sequence ID" value="NZ_BAABGT010000032.1"/>
</dbReference>
<dbReference type="CDD" id="cd06581">
    <property type="entry name" value="TM_PBP1_LivM_like"/>
    <property type="match status" value="1"/>
</dbReference>
<feature type="transmembrane region" description="Helical" evidence="9">
    <location>
        <begin position="161"/>
        <end position="178"/>
    </location>
</feature>